<gene>
    <name evidence="1" type="ORF">BJ875DRAFT_486232</name>
</gene>
<dbReference type="InterPro" id="IPR011009">
    <property type="entry name" value="Kinase-like_dom_sf"/>
</dbReference>
<comment type="caution">
    <text evidence="1">The sequence shown here is derived from an EMBL/GenBank/DDBJ whole genome shotgun (WGS) entry which is preliminary data.</text>
</comment>
<dbReference type="OrthoDB" id="5404599at2759"/>
<dbReference type="Proteomes" id="UP000824998">
    <property type="component" value="Unassembled WGS sequence"/>
</dbReference>
<proteinExistence type="predicted"/>
<reference evidence="1" key="1">
    <citation type="journal article" date="2021" name="IMA Fungus">
        <title>Genomic characterization of three marine fungi, including Emericellopsis atlantica sp. nov. with signatures of a generalist lifestyle and marine biomass degradation.</title>
        <authorList>
            <person name="Hagestad O.C."/>
            <person name="Hou L."/>
            <person name="Andersen J.H."/>
            <person name="Hansen E.H."/>
            <person name="Altermark B."/>
            <person name="Li C."/>
            <person name="Kuhnert E."/>
            <person name="Cox R.J."/>
            <person name="Crous P.W."/>
            <person name="Spatafora J.W."/>
            <person name="Lail K."/>
            <person name="Amirebrahimi M."/>
            <person name="Lipzen A."/>
            <person name="Pangilinan J."/>
            <person name="Andreopoulos W."/>
            <person name="Hayes R.D."/>
            <person name="Ng V."/>
            <person name="Grigoriev I.V."/>
            <person name="Jackson S.A."/>
            <person name="Sutton T.D.S."/>
            <person name="Dobson A.D.W."/>
            <person name="Rama T."/>
        </authorList>
    </citation>
    <scope>NUCLEOTIDE SEQUENCE</scope>
    <source>
        <strain evidence="1">TRa018bII</strain>
    </source>
</reference>
<dbReference type="AlphaFoldDB" id="A0A9P8C3N0"/>
<name>A0A9P8C3N0_9HELO</name>
<evidence type="ECO:0008006" key="3">
    <source>
        <dbReference type="Google" id="ProtNLM"/>
    </source>
</evidence>
<accession>A0A9P8C3N0</accession>
<evidence type="ECO:0000313" key="1">
    <source>
        <dbReference type="EMBL" id="KAG9232260.1"/>
    </source>
</evidence>
<organism evidence="1 2">
    <name type="scientific">Amylocarpus encephaloides</name>
    <dbReference type="NCBI Taxonomy" id="45428"/>
    <lineage>
        <taxon>Eukaryota</taxon>
        <taxon>Fungi</taxon>
        <taxon>Dikarya</taxon>
        <taxon>Ascomycota</taxon>
        <taxon>Pezizomycotina</taxon>
        <taxon>Leotiomycetes</taxon>
        <taxon>Helotiales</taxon>
        <taxon>Helotiales incertae sedis</taxon>
        <taxon>Amylocarpus</taxon>
    </lineage>
</organism>
<dbReference type="SUPFAM" id="SSF56112">
    <property type="entry name" value="Protein kinase-like (PK-like)"/>
    <property type="match status" value="1"/>
</dbReference>
<protein>
    <recommendedName>
        <fullName evidence="3">Aminoglycoside phosphotransferase domain-containing protein</fullName>
    </recommendedName>
</protein>
<dbReference type="PANTHER" id="PTHR21310">
    <property type="entry name" value="AMINOGLYCOSIDE PHOSPHOTRANSFERASE-RELATED-RELATED"/>
    <property type="match status" value="1"/>
</dbReference>
<dbReference type="EMBL" id="MU251557">
    <property type="protein sequence ID" value="KAG9232260.1"/>
    <property type="molecule type" value="Genomic_DNA"/>
</dbReference>
<dbReference type="InterPro" id="IPR051678">
    <property type="entry name" value="AGP_Transferase"/>
</dbReference>
<keyword evidence="2" id="KW-1185">Reference proteome</keyword>
<dbReference type="PANTHER" id="PTHR21310:SF58">
    <property type="entry name" value="AMINOGLYCOSIDE PHOSPHOTRANSFERASE DOMAIN-CONTAINING PROTEIN"/>
    <property type="match status" value="1"/>
</dbReference>
<evidence type="ECO:0000313" key="2">
    <source>
        <dbReference type="Proteomes" id="UP000824998"/>
    </source>
</evidence>
<sequence length="117" mass="13390">MSGVTLDKAWLSMDQETREYYADRVVDICKEMAKFEANYIGGIDGKSLADTFLRRLGQPHEYSRETLLKNCEVLGMDCTGSFKFYHCDLGPMNIIVDVKKRGLSIIDWERAVFVPVE</sequence>